<dbReference type="GO" id="GO:0005737">
    <property type="term" value="C:cytoplasm"/>
    <property type="evidence" value="ECO:0007669"/>
    <property type="project" value="UniProtKB-SubCell"/>
</dbReference>
<reference evidence="11" key="1">
    <citation type="submission" date="2020-10" db="EMBL/GenBank/DDBJ databases">
        <authorList>
            <person name="Gilroy R."/>
        </authorList>
    </citation>
    <scope>NUCLEOTIDE SEQUENCE</scope>
    <source>
        <strain evidence="11">ChiGjej1B1-22543</strain>
    </source>
</reference>
<comment type="subcellular location">
    <subcellularLocation>
        <location evidence="10">Cytoplasm</location>
    </subcellularLocation>
    <text evidence="10">Associated with the membrane possibly through PlsY.</text>
</comment>
<dbReference type="InterPro" id="IPR003664">
    <property type="entry name" value="FA_synthesis"/>
</dbReference>
<dbReference type="AlphaFoldDB" id="A0A9D1LNJ8"/>
<dbReference type="Gene3D" id="3.40.718.10">
    <property type="entry name" value="Isopropylmalate Dehydrogenase"/>
    <property type="match status" value="1"/>
</dbReference>
<evidence type="ECO:0000256" key="3">
    <source>
        <dbReference type="ARBA" id="ARBA00022516"/>
    </source>
</evidence>
<dbReference type="PIRSF" id="PIRSF002465">
    <property type="entry name" value="Phsphlp_syn_PlsX"/>
    <property type="match status" value="1"/>
</dbReference>
<comment type="similarity">
    <text evidence="10">Belongs to the PlsX family.</text>
</comment>
<name>A0A9D1LNJ8_9FIRM</name>
<dbReference type="EC" id="2.3.1.274" evidence="8 10"/>
<keyword evidence="4 10" id="KW-0808">Transferase</keyword>
<protein>
    <recommendedName>
        <fullName evidence="8 10">Phosphate acyltransferase</fullName>
        <ecNumber evidence="8 10">2.3.1.274</ecNumber>
    </recommendedName>
    <alternativeName>
        <fullName evidence="10">Acyl-ACP phosphotransacylase</fullName>
    </alternativeName>
    <alternativeName>
        <fullName evidence="10">Acyl-[acyl-carrier-protein]--phosphate acyltransferase</fullName>
    </alternativeName>
    <alternativeName>
        <fullName evidence="10">Phosphate-acyl-ACP acyltransferase</fullName>
    </alternativeName>
</protein>
<dbReference type="Pfam" id="PF02504">
    <property type="entry name" value="FA_synthesis"/>
    <property type="match status" value="1"/>
</dbReference>
<evidence type="ECO:0000256" key="9">
    <source>
        <dbReference type="ARBA" id="ARBA00046608"/>
    </source>
</evidence>
<dbReference type="InterPro" id="IPR012281">
    <property type="entry name" value="Phospholipid_synth_PlsX-like"/>
</dbReference>
<comment type="catalytic activity">
    <reaction evidence="1 10">
        <text>a fatty acyl-[ACP] + phosphate = an acyl phosphate + holo-[ACP]</text>
        <dbReference type="Rhea" id="RHEA:42292"/>
        <dbReference type="Rhea" id="RHEA-COMP:9685"/>
        <dbReference type="Rhea" id="RHEA-COMP:14125"/>
        <dbReference type="ChEBI" id="CHEBI:43474"/>
        <dbReference type="ChEBI" id="CHEBI:59918"/>
        <dbReference type="ChEBI" id="CHEBI:64479"/>
        <dbReference type="ChEBI" id="CHEBI:138651"/>
        <dbReference type="EC" id="2.3.1.274"/>
    </reaction>
</comment>
<evidence type="ECO:0000256" key="10">
    <source>
        <dbReference type="HAMAP-Rule" id="MF_00019"/>
    </source>
</evidence>
<dbReference type="Proteomes" id="UP000824070">
    <property type="component" value="Unassembled WGS sequence"/>
</dbReference>
<comment type="pathway">
    <text evidence="10">Lipid metabolism; phospholipid metabolism.</text>
</comment>
<keyword evidence="5 10" id="KW-0443">Lipid metabolism</keyword>
<dbReference type="GO" id="GO:0006633">
    <property type="term" value="P:fatty acid biosynthetic process"/>
    <property type="evidence" value="ECO:0007669"/>
    <property type="project" value="UniProtKB-UniRule"/>
</dbReference>
<dbReference type="PANTHER" id="PTHR30100">
    <property type="entry name" value="FATTY ACID/PHOSPHOLIPID SYNTHESIS PROTEIN PLSX"/>
    <property type="match status" value="1"/>
</dbReference>
<reference evidence="11" key="2">
    <citation type="journal article" date="2021" name="PeerJ">
        <title>Extensive microbial diversity within the chicken gut microbiome revealed by metagenomics and culture.</title>
        <authorList>
            <person name="Gilroy R."/>
            <person name="Ravi A."/>
            <person name="Getino M."/>
            <person name="Pursley I."/>
            <person name="Horton D.L."/>
            <person name="Alikhan N.F."/>
            <person name="Baker D."/>
            <person name="Gharbi K."/>
            <person name="Hall N."/>
            <person name="Watson M."/>
            <person name="Adriaenssens E.M."/>
            <person name="Foster-Nyarko E."/>
            <person name="Jarju S."/>
            <person name="Secka A."/>
            <person name="Antonio M."/>
            <person name="Oren A."/>
            <person name="Chaudhuri R.R."/>
            <person name="La Ragione R."/>
            <person name="Hildebrand F."/>
            <person name="Pallen M.J."/>
        </authorList>
    </citation>
    <scope>NUCLEOTIDE SEQUENCE</scope>
    <source>
        <strain evidence="11">ChiGjej1B1-22543</strain>
    </source>
</reference>
<organism evidence="11 12">
    <name type="scientific">Candidatus Alloenteromonas pullicola</name>
    <dbReference type="NCBI Taxonomy" id="2840784"/>
    <lineage>
        <taxon>Bacteria</taxon>
        <taxon>Bacillati</taxon>
        <taxon>Bacillota</taxon>
        <taxon>Bacillota incertae sedis</taxon>
        <taxon>Candidatus Alloenteromonas</taxon>
    </lineage>
</organism>
<dbReference type="EMBL" id="DVMV01000015">
    <property type="protein sequence ID" value="HIU45090.1"/>
    <property type="molecule type" value="Genomic_DNA"/>
</dbReference>
<comment type="caution">
    <text evidence="11">The sequence shown here is derived from an EMBL/GenBank/DDBJ whole genome shotgun (WGS) entry which is preliminary data.</text>
</comment>
<comment type="function">
    <text evidence="10">Catalyzes the reversible formation of acyl-phosphate (acyl-PO(4)) from acyl-[acyl-carrier-protein] (acyl-ACP). This enzyme utilizes acyl-ACP as fatty acyl donor, but not acyl-CoA.</text>
</comment>
<keyword evidence="2 10" id="KW-0963">Cytoplasm</keyword>
<evidence type="ECO:0000256" key="2">
    <source>
        <dbReference type="ARBA" id="ARBA00022490"/>
    </source>
</evidence>
<keyword evidence="3 10" id="KW-0444">Lipid biosynthesis</keyword>
<keyword evidence="11" id="KW-0012">Acyltransferase</keyword>
<proteinExistence type="inferred from homology"/>
<dbReference type="GO" id="GO:0043811">
    <property type="term" value="F:phosphate:acyl-[acyl carrier protein] acyltransferase activity"/>
    <property type="evidence" value="ECO:0007669"/>
    <property type="project" value="UniProtKB-UniRule"/>
</dbReference>
<evidence type="ECO:0000256" key="4">
    <source>
        <dbReference type="ARBA" id="ARBA00022679"/>
    </source>
</evidence>
<dbReference type="HAMAP" id="MF_00019">
    <property type="entry name" value="PlsX"/>
    <property type="match status" value="1"/>
</dbReference>
<keyword evidence="6 10" id="KW-0594">Phospholipid biosynthesis</keyword>
<gene>
    <name evidence="10 11" type="primary">plsX</name>
    <name evidence="11" type="ORF">IAC52_02205</name>
</gene>
<evidence type="ECO:0000256" key="1">
    <source>
        <dbReference type="ARBA" id="ARBA00001232"/>
    </source>
</evidence>
<evidence type="ECO:0000256" key="8">
    <source>
        <dbReference type="ARBA" id="ARBA00024069"/>
    </source>
</evidence>
<dbReference type="NCBIfam" id="TIGR00182">
    <property type="entry name" value="plsX"/>
    <property type="match status" value="1"/>
</dbReference>
<evidence type="ECO:0000313" key="12">
    <source>
        <dbReference type="Proteomes" id="UP000824070"/>
    </source>
</evidence>
<dbReference type="GO" id="GO:0008654">
    <property type="term" value="P:phospholipid biosynthetic process"/>
    <property type="evidence" value="ECO:0007669"/>
    <property type="project" value="UniProtKB-KW"/>
</dbReference>
<comment type="subunit">
    <text evidence="9 10">Homodimer. Probably interacts with PlsY.</text>
</comment>
<sequence length="337" mass="36058">MKILLDCLGGDKAPEEAIKGIAYALGKDKDIEIVAIGPAKTTKEGLERLGADASRVSYIDAAEAVLNTDHPSLFLKQKPNSSLAKAYEELRGKDEYGALVSAGPTGAILTGAILRLGRLKGVSRPCLMATLPTRTGKLVRLLDAGANMDCKPEYLLQFALMADTYLRCIGIENPRIGLLNVGMEEGKGNELTKAAHELIKGAGLNFVGNIEGDHVLKGEADVIVCDGFAGNVFIKSTEEACYYISDMFKEAIFKNALTKFGALFQIKGLKAVKKPFEFARKACAPLLGTKKLVLKCHGKANAETFGETLLEAKRLLDGDILAKIGDKIANSLQTAAK</sequence>
<keyword evidence="7 10" id="KW-1208">Phospholipid metabolism</keyword>
<dbReference type="PANTHER" id="PTHR30100:SF1">
    <property type="entry name" value="PHOSPHATE ACYLTRANSFERASE"/>
    <property type="match status" value="1"/>
</dbReference>
<dbReference type="SUPFAM" id="SSF53659">
    <property type="entry name" value="Isocitrate/Isopropylmalate dehydrogenase-like"/>
    <property type="match status" value="1"/>
</dbReference>
<evidence type="ECO:0000256" key="5">
    <source>
        <dbReference type="ARBA" id="ARBA00023098"/>
    </source>
</evidence>
<evidence type="ECO:0000256" key="7">
    <source>
        <dbReference type="ARBA" id="ARBA00023264"/>
    </source>
</evidence>
<evidence type="ECO:0000313" key="11">
    <source>
        <dbReference type="EMBL" id="HIU45090.1"/>
    </source>
</evidence>
<evidence type="ECO:0000256" key="6">
    <source>
        <dbReference type="ARBA" id="ARBA00023209"/>
    </source>
</evidence>
<accession>A0A9D1LNJ8</accession>